<evidence type="ECO:0000256" key="1">
    <source>
        <dbReference type="SAM" id="MobiDB-lite"/>
    </source>
</evidence>
<dbReference type="EMBL" id="BLBS01000022">
    <property type="protein sequence ID" value="GET87602.1"/>
    <property type="molecule type" value="Genomic_DNA"/>
</dbReference>
<proteinExistence type="predicted"/>
<dbReference type="GO" id="GO:0010506">
    <property type="term" value="P:regulation of autophagy"/>
    <property type="evidence" value="ECO:0007669"/>
    <property type="project" value="InterPro"/>
</dbReference>
<dbReference type="GO" id="GO:0005765">
    <property type="term" value="C:lysosomal membrane"/>
    <property type="evidence" value="ECO:0007669"/>
    <property type="project" value="TreeGrafter"/>
</dbReference>
<dbReference type="Proteomes" id="UP000419144">
    <property type="component" value="Unassembled WGS sequence"/>
</dbReference>
<name>A0A640KDU0_LEITA</name>
<reference evidence="2" key="1">
    <citation type="submission" date="2019-11" db="EMBL/GenBank/DDBJ databases">
        <title>Leishmania tarentolae CDS.</title>
        <authorList>
            <person name="Goto Y."/>
            <person name="Yamagishi J."/>
        </authorList>
    </citation>
    <scope>NUCLEOTIDE SEQUENCE [LARGE SCALE GENOMIC DNA]</scope>
    <source>
        <strain evidence="2">Parrot Tar II</strain>
    </source>
</reference>
<dbReference type="OrthoDB" id="266639at2759"/>
<dbReference type="PANTHER" id="PTHR12897">
    <property type="entry name" value="COLON CANCER-ASSOCIATED PROTEIN MIC1"/>
    <property type="match status" value="1"/>
</dbReference>
<evidence type="ECO:0000313" key="3">
    <source>
        <dbReference type="Proteomes" id="UP000419144"/>
    </source>
</evidence>
<feature type="compositionally biased region" description="Polar residues" evidence="1">
    <location>
        <begin position="818"/>
        <end position="831"/>
    </location>
</feature>
<dbReference type="VEuPathDB" id="TriTrypDB:LtaPh_1704700"/>
<dbReference type="GO" id="GO:0031902">
    <property type="term" value="C:late endosome membrane"/>
    <property type="evidence" value="ECO:0007669"/>
    <property type="project" value="TreeGrafter"/>
</dbReference>
<evidence type="ECO:0000313" key="2">
    <source>
        <dbReference type="EMBL" id="GET87602.1"/>
    </source>
</evidence>
<sequence length="1577" mass="168097">MAMANAPSLIYLSEPLPSSVEPLGLSLADFPLNDTAATPPAARSASSSFRVRSIHLDDVAEDVILVCEDDITLFIPFTWGTAAAAPSNLEKHSKVEKEGIETAHDTACCLAQDSALTAAAYHRKYPPHARGALFCSPSPYAAQTPRSSTPTASAGAAAACLRMANSSQVWSHPPPASCCTTASTSGLCLPRRLPVPREEFRRLPSVLMAVPLPPSEALLSCASSSGCSATPGRTSGPLPASDSSALTAPPLVMAVCIMECPVLPEGVDSIEASAVPLARPLAKVICSPNTLRFREARYPIQFFCWCDSNKDSAAPVGASASMTTSAAHVDHHLLCVSSIAVDLIQVRCRAGTALSPQPPQTSQVSTKSSPLLSCGFGRTRENELIERETARAPSVSSVSVVTADSMTPSVFRTPSTTGGVCDRAAMVSISVLQRYVTRSDWCTYDARSRMLLSLNRARPSVVKPIKVCVRREAFSVDNELGAKLSITARVGSPPLELRTLAELTLPESLCATVHVTGATAQGTTADTAGAFSELPLLLLQCPKASQQLASVLGALTIYGQSFVYHVSSGRDAISGQQCPVMNLYMYVPSKEHGCEPLFAMSKTERALGSRVTSAGAPASAAEAARSDSLLSRLTAVASSATSSAPPPTVCDGMFVHAARLSLAAVMSRASCDSQAPMQDLSPDAVETDARAAPFPQMPGLVPLCVQVVDNLIVIHAPDTARSAVYDLADDSSSAVPRMSAATASRNTRKHTSVRDYALNAVSSGAIGAGIWVDEPTAGNALNNAASANYSSEPAPSRAEEGTTSSSRGMASSGFECFQLSQPNRHSGSSIADDTGHASAATSRSLLLPSPAPSHTSDAATDFRAAERRQHRDCLHSRRIASQHQAPSADFTSMLFVLSRSVLAMTASVPTTTAATAASAVPLMYPLYCCSADAVVKNCAEGGVDDSEDASWNREPVVYRDYQWLPSARSPLVIKTSDGTVRVCRVDAARVAAWCWLVDARRERDRGDQPLCPLPQEQGLDENAPSDEAALGLVRSHVSFLCRRHQAFLACSTRHCRTSSAHALASLLGKFTGQVVGLEGNDGDDSVAGVSLTGPTEHSAMDALRHFPHIAIASTLGVAGKQLYALWMCMLESLTLATSFHDRCVAVERERALALTGSVVGVEDADASSSEASDGLPMNSAELQRLILQKVFAPTWEAVHSSLPSHPQQQHHLQRRRQLEGLLCDYVRLLHSAAIPVEPSLQRFLLKMVLWGVDETLASPVGPLPLPSVSSAGRRVRELLRQGVLEPNDATARWLLDWWGASQEMRASIGRIDIADTNWRHLNACESSAERHAELSGTVASAASFAAAPTPTPQQCADVPFASFGPDDAEEAEELFSEAVRLLEAHGFLLEVAEAHICRSDFTAAAAVLQRVSQQRRYNEVPVVAPSPTLAHRRQTRALSWDSLALSVLDGAWQRVRWAEEALFSNAGGALETSQHQLTASAFASNPWTSWRKRSLERHVQAAHRVYMGVAQRLLVKPTVSTSVPLPEIEAAHLSQVSLAATTSSNVDGRFYTHEIHYEQLLRHVEQAWNELKQRGGA</sequence>
<feature type="compositionally biased region" description="Low complexity" evidence="1">
    <location>
        <begin position="786"/>
        <end position="796"/>
    </location>
</feature>
<organism evidence="2 3">
    <name type="scientific">Leishmania tarentolae</name>
    <name type="common">Sauroleishmania tarentolae</name>
    <dbReference type="NCBI Taxonomy" id="5689"/>
    <lineage>
        <taxon>Eukaryota</taxon>
        <taxon>Discoba</taxon>
        <taxon>Euglenozoa</taxon>
        <taxon>Kinetoplastea</taxon>
        <taxon>Metakinetoplastina</taxon>
        <taxon>Trypanosomatida</taxon>
        <taxon>Trypanosomatidae</taxon>
        <taxon>Leishmaniinae</taxon>
        <taxon>Leishmania</taxon>
        <taxon>lizard Leishmania</taxon>
    </lineage>
</organism>
<feature type="region of interest" description="Disordered" evidence="1">
    <location>
        <begin position="786"/>
        <end position="858"/>
    </location>
</feature>
<comment type="caution">
    <text evidence="2">The sequence shown here is derived from an EMBL/GenBank/DDBJ whole genome shotgun (WGS) entry which is preliminary data.</text>
</comment>
<protein>
    <submittedName>
        <fullName evidence="2">Uncharacterized protein</fullName>
    </submittedName>
</protein>
<accession>A0A640KDU0</accession>
<feature type="compositionally biased region" description="Low complexity" evidence="1">
    <location>
        <begin position="836"/>
        <end position="856"/>
    </location>
</feature>
<keyword evidence="3" id="KW-1185">Reference proteome</keyword>
<dbReference type="PANTHER" id="PTHR12897:SF4">
    <property type="entry name" value="REGULATOR OF MON1-CCZ1 COMPLEX"/>
    <property type="match status" value="1"/>
</dbReference>
<gene>
    <name evidence="2" type="ORF">LtaPh_1704700</name>
</gene>
<dbReference type="GO" id="GO:0035658">
    <property type="term" value="C:Mon1-Ccz1 complex"/>
    <property type="evidence" value="ECO:0007669"/>
    <property type="project" value="InterPro"/>
</dbReference>
<dbReference type="InterPro" id="IPR040371">
    <property type="entry name" value="RMC1"/>
</dbReference>